<dbReference type="SUPFAM" id="SSF53254">
    <property type="entry name" value="Phosphoglycerate mutase-like"/>
    <property type="match status" value="1"/>
</dbReference>
<dbReference type="InterPro" id="IPR029033">
    <property type="entry name" value="His_PPase_superfam"/>
</dbReference>
<dbReference type="InterPro" id="IPR013078">
    <property type="entry name" value="His_Pase_superF_clade-1"/>
</dbReference>
<protein>
    <submittedName>
        <fullName evidence="1">Phosphohistidine phosphatase SixA</fullName>
        <ecNumber evidence="1">3.1.3.-</ecNumber>
    </submittedName>
</protein>
<dbReference type="GO" id="GO:0016787">
    <property type="term" value="F:hydrolase activity"/>
    <property type="evidence" value="ECO:0007669"/>
    <property type="project" value="UniProtKB-KW"/>
</dbReference>
<dbReference type="Proteomes" id="UP000264120">
    <property type="component" value="Chromosome"/>
</dbReference>
<dbReference type="EC" id="3.1.3.-" evidence="1"/>
<evidence type="ECO:0000313" key="2">
    <source>
        <dbReference type="Proteomes" id="UP000264120"/>
    </source>
</evidence>
<keyword evidence="1" id="KW-0378">Hydrolase</keyword>
<dbReference type="PANTHER" id="PTHR47623">
    <property type="entry name" value="OS09G0287300 PROTEIN"/>
    <property type="match status" value="1"/>
</dbReference>
<accession>A0A347WDR8</accession>
<name>A0A347WDR8_9PROT</name>
<dbReference type="Gene3D" id="3.40.50.1240">
    <property type="entry name" value="Phosphoglycerate mutase-like"/>
    <property type="match status" value="1"/>
</dbReference>
<sequence length="182" mass="20029">MPDRSEGGIPTRRLIVMRHAQAAPAPFGEMGMHADLERPLTPHGHETAARQGAWLRARHFAPELVLVSPSLRTRQTLDAIGSFYGDQAPDIRYVNTLYDATAETIRDSLYAVPDKINNIMILGHNPGLQGLVLHWAGGHCPPGLENMLIRGFPPASIACFSTDQRWNTATDGEIRLVELSCQ</sequence>
<dbReference type="Pfam" id="PF00300">
    <property type="entry name" value="His_Phos_1"/>
    <property type="match status" value="1"/>
</dbReference>
<dbReference type="KEGG" id="ksc:CD178_02260"/>
<dbReference type="CDD" id="cd07067">
    <property type="entry name" value="HP_PGM_like"/>
    <property type="match status" value="1"/>
</dbReference>
<keyword evidence="2" id="KW-1185">Reference proteome</keyword>
<proteinExistence type="predicted"/>
<dbReference type="AlphaFoldDB" id="A0A347WDR8"/>
<gene>
    <name evidence="1" type="primary">sixA</name>
    <name evidence="1" type="ORF">CD178_02260</name>
</gene>
<dbReference type="EMBL" id="CP023036">
    <property type="protein sequence ID" value="AXY23011.1"/>
    <property type="molecule type" value="Genomic_DNA"/>
</dbReference>
<dbReference type="OrthoDB" id="9810154at2"/>
<organism evidence="1 2">
    <name type="scientific">Komagataeibacter saccharivorans</name>
    <dbReference type="NCBI Taxonomy" id="265959"/>
    <lineage>
        <taxon>Bacteria</taxon>
        <taxon>Pseudomonadati</taxon>
        <taxon>Pseudomonadota</taxon>
        <taxon>Alphaproteobacteria</taxon>
        <taxon>Acetobacterales</taxon>
        <taxon>Acetobacteraceae</taxon>
        <taxon>Komagataeibacter</taxon>
    </lineage>
</organism>
<dbReference type="PANTHER" id="PTHR47623:SF1">
    <property type="entry name" value="OS09G0287300 PROTEIN"/>
    <property type="match status" value="1"/>
</dbReference>
<dbReference type="RefSeq" id="WP_118963119.1">
    <property type="nucleotide sequence ID" value="NZ_CP023036.1"/>
</dbReference>
<reference evidence="1 2" key="1">
    <citation type="submission" date="2017-08" db="EMBL/GenBank/DDBJ databases">
        <title>Complete genome sequence of Gluconacetobacter saccharivorans CV1 isolated from Fermented Vinegar.</title>
        <authorList>
            <person name="Kim S.-Y."/>
        </authorList>
    </citation>
    <scope>NUCLEOTIDE SEQUENCE [LARGE SCALE GENOMIC DNA]</scope>
    <source>
        <strain evidence="1 2">CV1</strain>
    </source>
</reference>
<evidence type="ECO:0000313" key="1">
    <source>
        <dbReference type="EMBL" id="AXY23011.1"/>
    </source>
</evidence>